<dbReference type="EMBL" id="JARQZJ010000061">
    <property type="protein sequence ID" value="KAK9879259.1"/>
    <property type="molecule type" value="Genomic_DNA"/>
</dbReference>
<reference evidence="8 9" key="1">
    <citation type="submission" date="2023-03" db="EMBL/GenBank/DDBJ databases">
        <title>Genome insight into feeding habits of ladybird beetles.</title>
        <authorList>
            <person name="Li H.-S."/>
            <person name="Huang Y.-H."/>
            <person name="Pang H."/>
        </authorList>
    </citation>
    <scope>NUCLEOTIDE SEQUENCE [LARGE SCALE GENOMIC DNA]</scope>
    <source>
        <strain evidence="8">SYSU_2023b</strain>
        <tissue evidence="8">Whole body</tissue>
    </source>
</reference>
<dbReference type="InterPro" id="IPR036259">
    <property type="entry name" value="MFS_trans_sf"/>
</dbReference>
<dbReference type="PROSITE" id="PS50850">
    <property type="entry name" value="MFS"/>
    <property type="match status" value="1"/>
</dbReference>
<proteinExistence type="predicted"/>
<protein>
    <recommendedName>
        <fullName evidence="7">Major facilitator superfamily (MFS) profile domain-containing protein</fullName>
    </recommendedName>
</protein>
<dbReference type="Gene3D" id="1.20.1250.20">
    <property type="entry name" value="MFS general substrate transporter like domains"/>
    <property type="match status" value="1"/>
</dbReference>
<keyword evidence="9" id="KW-1185">Reference proteome</keyword>
<dbReference type="Proteomes" id="UP001431783">
    <property type="component" value="Unassembled WGS sequence"/>
</dbReference>
<name>A0AAW1U8K8_9CUCU</name>
<feature type="transmembrane region" description="Helical" evidence="6">
    <location>
        <begin position="497"/>
        <end position="516"/>
    </location>
</feature>
<dbReference type="PANTHER" id="PTHR23511:SF36">
    <property type="entry name" value="EG:BACR7A4.13 PROTEIN-RELATED"/>
    <property type="match status" value="1"/>
</dbReference>
<dbReference type="Pfam" id="PF07690">
    <property type="entry name" value="MFS_1"/>
    <property type="match status" value="2"/>
</dbReference>
<sequence>MKESIDENELQTVTKLVPSKNRATFEEAITATKFGTFNIILMLIVIPAGWSSVFENTTMSYVFPSAECDLDLSLEDKGMLNAIAYIGMMSSGFVWGYLCDSFGRRKLLFIGYFTDALLVMMSSLSQSFTFLIIAKFLGGMVINGPFAALTTYLTEVHCAKYRATVQMILGTVFSIAGVFLPLMANFILPADIHFTLFDSLKIHPWNAFLLFAAFPPLLAGCGFFLLPESPKFLMTNGRNREALEVFKLIYSLNTGKPKDSYPITKLVNEKSANQFESLGLLADVKQSTKQKLADGFDGMKSLFVPPLVQKLVLTCTLQMFYMMSLNTLRLWIPQLFQAINDYEYYNNGTSAPLCTMLEVMKPKGINATKECVVNTNNSQVYMNVMIISATSVVGTMAAGYLINILGKKKMLFIIGIVSASNSYSLYFATNTNITLILSSIYITVTGVGMIIMLSVIVELFPTNLRTMTISLAMTVARFGAMLGNLLFPVLLKTGCAAPFFTMGSIVLSTSFLSLLLPNTDMIALT</sequence>
<feature type="transmembrane region" description="Helical" evidence="6">
    <location>
        <begin position="410"/>
        <end position="429"/>
    </location>
</feature>
<evidence type="ECO:0000256" key="2">
    <source>
        <dbReference type="ARBA" id="ARBA00022448"/>
    </source>
</evidence>
<feature type="transmembrane region" description="Helical" evidence="6">
    <location>
        <begin position="130"/>
        <end position="153"/>
    </location>
</feature>
<evidence type="ECO:0000259" key="7">
    <source>
        <dbReference type="PROSITE" id="PS50850"/>
    </source>
</evidence>
<dbReference type="PANTHER" id="PTHR23511">
    <property type="entry name" value="SYNAPTIC VESICLE GLYCOPROTEIN 2"/>
    <property type="match status" value="1"/>
</dbReference>
<dbReference type="GO" id="GO:0016020">
    <property type="term" value="C:membrane"/>
    <property type="evidence" value="ECO:0007669"/>
    <property type="project" value="UniProtKB-SubCell"/>
</dbReference>
<feature type="transmembrane region" description="Helical" evidence="6">
    <location>
        <begin position="79"/>
        <end position="98"/>
    </location>
</feature>
<organism evidence="8 9">
    <name type="scientific">Henosepilachna vigintioctopunctata</name>
    <dbReference type="NCBI Taxonomy" id="420089"/>
    <lineage>
        <taxon>Eukaryota</taxon>
        <taxon>Metazoa</taxon>
        <taxon>Ecdysozoa</taxon>
        <taxon>Arthropoda</taxon>
        <taxon>Hexapoda</taxon>
        <taxon>Insecta</taxon>
        <taxon>Pterygota</taxon>
        <taxon>Neoptera</taxon>
        <taxon>Endopterygota</taxon>
        <taxon>Coleoptera</taxon>
        <taxon>Polyphaga</taxon>
        <taxon>Cucujiformia</taxon>
        <taxon>Coccinelloidea</taxon>
        <taxon>Coccinellidae</taxon>
        <taxon>Epilachninae</taxon>
        <taxon>Epilachnini</taxon>
        <taxon>Henosepilachna</taxon>
    </lineage>
</organism>
<feature type="transmembrane region" description="Helical" evidence="6">
    <location>
        <begin position="435"/>
        <end position="457"/>
    </location>
</feature>
<feature type="transmembrane region" description="Helical" evidence="6">
    <location>
        <begin position="380"/>
        <end position="403"/>
    </location>
</feature>
<keyword evidence="5 6" id="KW-0472">Membrane</keyword>
<keyword evidence="3 6" id="KW-0812">Transmembrane</keyword>
<feature type="transmembrane region" description="Helical" evidence="6">
    <location>
        <begin position="28"/>
        <end position="50"/>
    </location>
</feature>
<feature type="transmembrane region" description="Helical" evidence="6">
    <location>
        <begin position="207"/>
        <end position="226"/>
    </location>
</feature>
<evidence type="ECO:0000313" key="8">
    <source>
        <dbReference type="EMBL" id="KAK9879259.1"/>
    </source>
</evidence>
<dbReference type="GO" id="GO:0022857">
    <property type="term" value="F:transmembrane transporter activity"/>
    <property type="evidence" value="ECO:0007669"/>
    <property type="project" value="InterPro"/>
</dbReference>
<evidence type="ECO:0000256" key="6">
    <source>
        <dbReference type="SAM" id="Phobius"/>
    </source>
</evidence>
<evidence type="ECO:0000313" key="9">
    <source>
        <dbReference type="Proteomes" id="UP001431783"/>
    </source>
</evidence>
<gene>
    <name evidence="8" type="ORF">WA026_004109</name>
</gene>
<evidence type="ECO:0000256" key="5">
    <source>
        <dbReference type="ARBA" id="ARBA00023136"/>
    </source>
</evidence>
<dbReference type="FunFam" id="1.20.1250.20:FF:000232">
    <property type="entry name" value="Organic cation/carnitine transporter 7"/>
    <property type="match status" value="1"/>
</dbReference>
<feature type="transmembrane region" description="Helical" evidence="6">
    <location>
        <begin position="165"/>
        <end position="187"/>
    </location>
</feature>
<evidence type="ECO:0000256" key="4">
    <source>
        <dbReference type="ARBA" id="ARBA00022989"/>
    </source>
</evidence>
<keyword evidence="4 6" id="KW-1133">Transmembrane helix</keyword>
<dbReference type="SUPFAM" id="SSF103473">
    <property type="entry name" value="MFS general substrate transporter"/>
    <property type="match status" value="1"/>
</dbReference>
<dbReference type="InterPro" id="IPR011701">
    <property type="entry name" value="MFS"/>
</dbReference>
<dbReference type="AlphaFoldDB" id="A0AAW1U8K8"/>
<feature type="transmembrane region" description="Helical" evidence="6">
    <location>
        <begin position="107"/>
        <end position="124"/>
    </location>
</feature>
<evidence type="ECO:0000256" key="3">
    <source>
        <dbReference type="ARBA" id="ARBA00022692"/>
    </source>
</evidence>
<feature type="transmembrane region" description="Helical" evidence="6">
    <location>
        <begin position="469"/>
        <end position="491"/>
    </location>
</feature>
<feature type="domain" description="Major facilitator superfamily (MFS) profile" evidence="7">
    <location>
        <begin position="41"/>
        <end position="521"/>
    </location>
</feature>
<dbReference type="InterPro" id="IPR020846">
    <property type="entry name" value="MFS_dom"/>
</dbReference>
<keyword evidence="2" id="KW-0813">Transport</keyword>
<evidence type="ECO:0000256" key="1">
    <source>
        <dbReference type="ARBA" id="ARBA00004141"/>
    </source>
</evidence>
<accession>A0AAW1U8K8</accession>
<comment type="caution">
    <text evidence="8">The sequence shown here is derived from an EMBL/GenBank/DDBJ whole genome shotgun (WGS) entry which is preliminary data.</text>
</comment>
<comment type="subcellular location">
    <subcellularLocation>
        <location evidence="1">Membrane</location>
        <topology evidence="1">Multi-pass membrane protein</topology>
    </subcellularLocation>
</comment>